<dbReference type="EMBL" id="JBIVGG010000003">
    <property type="protein sequence ID" value="MFJ4078927.1"/>
    <property type="molecule type" value="Genomic_DNA"/>
</dbReference>
<evidence type="ECO:0000313" key="3">
    <source>
        <dbReference type="Proteomes" id="UP001617511"/>
    </source>
</evidence>
<name>A0ABW8FA57_9ACTN</name>
<dbReference type="Proteomes" id="UP001617511">
    <property type="component" value="Unassembled WGS sequence"/>
</dbReference>
<feature type="region of interest" description="Disordered" evidence="1">
    <location>
        <begin position="1"/>
        <end position="22"/>
    </location>
</feature>
<proteinExistence type="predicted"/>
<organism evidence="2 3">
    <name type="scientific">Streptomyces iakyrus</name>
    <dbReference type="NCBI Taxonomy" id="68219"/>
    <lineage>
        <taxon>Bacteria</taxon>
        <taxon>Bacillati</taxon>
        <taxon>Actinomycetota</taxon>
        <taxon>Actinomycetes</taxon>
        <taxon>Kitasatosporales</taxon>
        <taxon>Streptomycetaceae</taxon>
        <taxon>Streptomyces</taxon>
    </lineage>
</organism>
<dbReference type="RefSeq" id="WP_402071145.1">
    <property type="nucleotide sequence ID" value="NZ_JBIVGG010000003.1"/>
</dbReference>
<gene>
    <name evidence="2" type="ORF">ACIP2Z_08245</name>
</gene>
<evidence type="ECO:0000256" key="1">
    <source>
        <dbReference type="SAM" id="MobiDB-lite"/>
    </source>
</evidence>
<reference evidence="2 3" key="1">
    <citation type="submission" date="2024-10" db="EMBL/GenBank/DDBJ databases">
        <title>The Natural Products Discovery Center: Release of the First 8490 Sequenced Strains for Exploring Actinobacteria Biosynthetic Diversity.</title>
        <authorList>
            <person name="Kalkreuter E."/>
            <person name="Kautsar S.A."/>
            <person name="Yang D."/>
            <person name="Bader C.D."/>
            <person name="Teijaro C.N."/>
            <person name="Fluegel L."/>
            <person name="Davis C.M."/>
            <person name="Simpson J.R."/>
            <person name="Lauterbach L."/>
            <person name="Steele A.D."/>
            <person name="Gui C."/>
            <person name="Meng S."/>
            <person name="Li G."/>
            <person name="Viehrig K."/>
            <person name="Ye F."/>
            <person name="Su P."/>
            <person name="Kiefer A.F."/>
            <person name="Nichols A."/>
            <person name="Cepeda A.J."/>
            <person name="Yan W."/>
            <person name="Fan B."/>
            <person name="Jiang Y."/>
            <person name="Adhikari A."/>
            <person name="Zheng C.-J."/>
            <person name="Schuster L."/>
            <person name="Cowan T.M."/>
            <person name="Smanski M.J."/>
            <person name="Chevrette M.G."/>
            <person name="De Carvalho L.P.S."/>
            <person name="Shen B."/>
        </authorList>
    </citation>
    <scope>NUCLEOTIDE SEQUENCE [LARGE SCALE GENOMIC DNA]</scope>
    <source>
        <strain evidence="2 3">NPDC089932</strain>
    </source>
</reference>
<sequence>MSESGTEPNPEEMWDPQVARWSDPEGDYVLPHALRSLPQPWDESDWRRVAELPRTDERLAEARHVLTVLLEDQALAPQVPQPPSPGLLWHVWEEFHQAVGESMPRPSQVTWSGVDELVRAWRDRPQSYPLHRHVVRHVEAAMLAMIPLLRDDIADSVFRWLALDPDPGRFAPWAVDLAERCVIEDIGADPAVELLGAMGSPEARAALERLSVKPGGPASWENAEAAQNTLFDLGSEGTSGL</sequence>
<protein>
    <submittedName>
        <fullName evidence="2">Uncharacterized protein</fullName>
    </submittedName>
</protein>
<evidence type="ECO:0000313" key="2">
    <source>
        <dbReference type="EMBL" id="MFJ4078927.1"/>
    </source>
</evidence>
<accession>A0ABW8FA57</accession>
<keyword evidence="3" id="KW-1185">Reference proteome</keyword>
<comment type="caution">
    <text evidence="2">The sequence shown here is derived from an EMBL/GenBank/DDBJ whole genome shotgun (WGS) entry which is preliminary data.</text>
</comment>